<keyword evidence="3" id="KW-1185">Reference proteome</keyword>
<evidence type="ECO:0000313" key="3">
    <source>
        <dbReference type="Proteomes" id="UP001281614"/>
    </source>
</evidence>
<dbReference type="Proteomes" id="UP001281614">
    <property type="component" value="Unassembled WGS sequence"/>
</dbReference>
<protein>
    <submittedName>
        <fullName evidence="2">Uncharacterized protein</fullName>
    </submittedName>
</protein>
<sequence>MPVTRSHIQPAPSPETSIRQRASAQNHVPTSRSSQTVFFPALFACVKPAKLTARGAKDEEKKSNAGTPKVSGQLPAQIIPYSSCHRISSLGRNHSKLPKNLQHPRSSPIVGMDSPPPGPSGSDPPPEHRQPPFLGPWP</sequence>
<gene>
    <name evidence="2" type="ORF">CKAH01_17513</name>
</gene>
<accession>A0AAE0D3H1</accession>
<feature type="compositionally biased region" description="Polar residues" evidence="1">
    <location>
        <begin position="14"/>
        <end position="34"/>
    </location>
</feature>
<dbReference type="AlphaFoldDB" id="A0AAE0D3H1"/>
<organism evidence="2 3">
    <name type="scientific">Colletotrichum kahawae</name>
    <name type="common">Coffee berry disease fungus</name>
    <dbReference type="NCBI Taxonomy" id="34407"/>
    <lineage>
        <taxon>Eukaryota</taxon>
        <taxon>Fungi</taxon>
        <taxon>Dikarya</taxon>
        <taxon>Ascomycota</taxon>
        <taxon>Pezizomycotina</taxon>
        <taxon>Sordariomycetes</taxon>
        <taxon>Hypocreomycetidae</taxon>
        <taxon>Glomerellales</taxon>
        <taxon>Glomerellaceae</taxon>
        <taxon>Colletotrichum</taxon>
        <taxon>Colletotrichum gloeosporioides species complex</taxon>
    </lineage>
</organism>
<proteinExistence type="predicted"/>
<reference evidence="2" key="1">
    <citation type="submission" date="2023-02" db="EMBL/GenBank/DDBJ databases">
        <title>Colletotrichum kahawae CIFC_Que2 genome sequencing and assembly.</title>
        <authorList>
            <person name="Baroncelli R."/>
        </authorList>
    </citation>
    <scope>NUCLEOTIDE SEQUENCE</scope>
    <source>
        <strain evidence="2">CIFC_Que2</strain>
    </source>
</reference>
<name>A0AAE0D3H1_COLKA</name>
<feature type="region of interest" description="Disordered" evidence="1">
    <location>
        <begin position="52"/>
        <end position="138"/>
    </location>
</feature>
<feature type="region of interest" description="Disordered" evidence="1">
    <location>
        <begin position="1"/>
        <end position="34"/>
    </location>
</feature>
<feature type="compositionally biased region" description="Pro residues" evidence="1">
    <location>
        <begin position="114"/>
        <end position="124"/>
    </location>
</feature>
<evidence type="ECO:0000256" key="1">
    <source>
        <dbReference type="SAM" id="MobiDB-lite"/>
    </source>
</evidence>
<comment type="caution">
    <text evidence="2">The sequence shown here is derived from an EMBL/GenBank/DDBJ whole genome shotgun (WGS) entry which is preliminary data.</text>
</comment>
<evidence type="ECO:0000313" key="2">
    <source>
        <dbReference type="EMBL" id="KAK2754004.1"/>
    </source>
</evidence>
<dbReference type="EMBL" id="VYYT01000235">
    <property type="protein sequence ID" value="KAK2754004.1"/>
    <property type="molecule type" value="Genomic_DNA"/>
</dbReference>